<comment type="caution">
    <text evidence="1">The sequence shown here is derived from an EMBL/GenBank/DDBJ whole genome shotgun (WGS) entry which is preliminary data.</text>
</comment>
<dbReference type="PANTHER" id="PTHR43685">
    <property type="entry name" value="GLYCOSYLTRANSFERASE"/>
    <property type="match status" value="1"/>
</dbReference>
<dbReference type="InterPro" id="IPR029044">
    <property type="entry name" value="Nucleotide-diphossugar_trans"/>
</dbReference>
<name>A0ABQ5ZVK0_9GAMM</name>
<accession>A0ABQ5ZVK0</accession>
<evidence type="ECO:0000313" key="2">
    <source>
        <dbReference type="Proteomes" id="UP001156682"/>
    </source>
</evidence>
<reference evidence="2" key="1">
    <citation type="journal article" date="2019" name="Int. J. Syst. Evol. Microbiol.">
        <title>The Global Catalogue of Microorganisms (GCM) 10K type strain sequencing project: providing services to taxonomists for standard genome sequencing and annotation.</title>
        <authorList>
            <consortium name="The Broad Institute Genomics Platform"/>
            <consortium name="The Broad Institute Genome Sequencing Center for Infectious Disease"/>
            <person name="Wu L."/>
            <person name="Ma J."/>
        </authorList>
    </citation>
    <scope>NUCLEOTIDE SEQUENCE [LARGE SCALE GENOMIC DNA]</scope>
    <source>
        <strain evidence="2">NBRC 100033</strain>
    </source>
</reference>
<dbReference type="SUPFAM" id="SSF53448">
    <property type="entry name" value="Nucleotide-diphospho-sugar transferases"/>
    <property type="match status" value="2"/>
</dbReference>
<dbReference type="SUPFAM" id="SSF53756">
    <property type="entry name" value="UDP-Glycosyltransferase/glycogen phosphorylase"/>
    <property type="match status" value="1"/>
</dbReference>
<gene>
    <name evidence="1" type="ORF">GCM10007878_04950</name>
</gene>
<dbReference type="Gene3D" id="3.90.550.10">
    <property type="entry name" value="Spore Coat Polysaccharide Biosynthesis Protein SpsA, Chain A"/>
    <property type="match status" value="2"/>
</dbReference>
<organism evidence="1 2">
    <name type="scientific">Marinospirillum insulare</name>
    <dbReference type="NCBI Taxonomy" id="217169"/>
    <lineage>
        <taxon>Bacteria</taxon>
        <taxon>Pseudomonadati</taxon>
        <taxon>Pseudomonadota</taxon>
        <taxon>Gammaproteobacteria</taxon>
        <taxon>Oceanospirillales</taxon>
        <taxon>Oceanospirillaceae</taxon>
        <taxon>Marinospirillum</taxon>
    </lineage>
</organism>
<sequence length="1174" mass="132380">MSISTNQPKAILLPSIQRTSTDLMDLLHYYTEPVTLLVPATFFDAASANKLVTDLVSVKPLQSKVTDRSALLSEYEKKVKQLDFSGEVTEPYQKEVKALLERSLPVSLELIDALEEAQEDYQLIGFFTSNEAFPRERIMRDWSSQQGVPTLHINHGLILSEPGGAYWDFATDVMTTACPNEVDSLQHAFNKLPNPPKLEITGMPSWDKYALLTGEAQIANFRAHLGLTINQQLVTFFPTFRNTSLIHDPKLPDPHLKGIQNFIALAAKLIKSLPETVFIIKDRPGNQQFMDDFVALEASKQGLTSKQLRYVFDHAEPYVASSTLVLSPKSTISSEAILCEVPYIHIFEELWEPFAYGPEAQVAHTHTSEAVEFVHKLLTQPNELEAIREAQRSSNQLTGPGRDFCSSLRVARVMAELIGEAHIVEQIDADLQAWAEFLAANPTLSTDDLLNNANNPLRFHWRNVQKLLTFDERFSEEDVYSTWLKHKEALPVDEQLMTERMQTMWHSQPSFHLIYIVDASLFGALANSLVSLDNQAYQHYGISIISSAACPDESLLTLSNLQWIVAEQPFDKLNTVINEVESDWVILLQPGDQLLPDALFNFADYANFKPDWLAIYADEDHHDSPNFKPDFNHELLLSTNYIGQCVALRRDAILGLEGLSSLAYVQNEDFLLRLTERMNSSTIGHIPMIANHRGSVLDETLKSEIVEMTGSLIRQEHLQRCGHKDIEVLPGLKPVTWQVKYPLTNQPSVVLLLPILEWHEAVTDCIQSILQTTSYPNWKLCLGAPKELINSLPKELVNSELIETIELGSTNSKVAAYTQLAATQPNADFYCLLESDIHCVQLDWLERLVMHGQRPKVALVAPRLVRPSGRIFSAGQVLGMNGDVDDLFQNFHLEQDLNNQPRAWCDQNFSALNASCVLISRKNFETFGLNTNYPNCFYLADLGLRMQLKGLNLHWTPYANVACQGLIKQQKDELKHKELPSLYKDWFDVLTHDPAHNLNLELRNSGHLPQISLVTTWHPAFRQQLRVLLVPLHIDSNCTKLIGTLGYFLKEIEENGKVRISSSTIELLAKDYELPNLIELARADADLVIFFGEEVGFSKGLAKQLKSLTECKVAVYTEHTLANTSWADYTDAIDIHFSADSKTKGAVYIPKVDKKLQKQAITNITKRLEQAILG</sequence>
<evidence type="ECO:0000313" key="1">
    <source>
        <dbReference type="EMBL" id="GLR63060.1"/>
    </source>
</evidence>
<dbReference type="EMBL" id="BSOR01000008">
    <property type="protein sequence ID" value="GLR63060.1"/>
    <property type="molecule type" value="Genomic_DNA"/>
</dbReference>
<dbReference type="PANTHER" id="PTHR43685:SF2">
    <property type="entry name" value="GLYCOSYLTRANSFERASE 2-LIKE DOMAIN-CONTAINING PROTEIN"/>
    <property type="match status" value="1"/>
</dbReference>
<protein>
    <submittedName>
        <fullName evidence="1">Uncharacterized protein</fullName>
    </submittedName>
</protein>
<dbReference type="InterPro" id="IPR050834">
    <property type="entry name" value="Glycosyltransf_2"/>
</dbReference>
<keyword evidence="2" id="KW-1185">Reference proteome</keyword>
<dbReference type="Proteomes" id="UP001156682">
    <property type="component" value="Unassembled WGS sequence"/>
</dbReference>
<dbReference type="RefSeq" id="WP_027850660.1">
    <property type="nucleotide sequence ID" value="NZ_BSOR01000008.1"/>
</dbReference>
<proteinExistence type="predicted"/>